<organism evidence="3 4">
    <name type="scientific">Flavobacterium cucumis</name>
    <dbReference type="NCBI Taxonomy" id="416016"/>
    <lineage>
        <taxon>Bacteria</taxon>
        <taxon>Pseudomonadati</taxon>
        <taxon>Bacteroidota</taxon>
        <taxon>Flavobacteriia</taxon>
        <taxon>Flavobacteriales</taxon>
        <taxon>Flavobacteriaceae</taxon>
        <taxon>Flavobacterium</taxon>
    </lineage>
</organism>
<dbReference type="InterPro" id="IPR006121">
    <property type="entry name" value="HMA_dom"/>
</dbReference>
<dbReference type="CDD" id="cd00371">
    <property type="entry name" value="HMA"/>
    <property type="match status" value="1"/>
</dbReference>
<name>A0A1M7ZV17_9FLAO</name>
<keyword evidence="4" id="KW-1185">Reference proteome</keyword>
<dbReference type="Proteomes" id="UP000184611">
    <property type="component" value="Unassembled WGS sequence"/>
</dbReference>
<feature type="domain" description="HMA" evidence="2">
    <location>
        <begin position="46"/>
        <end position="113"/>
    </location>
</feature>
<dbReference type="GO" id="GO:0046872">
    <property type="term" value="F:metal ion binding"/>
    <property type="evidence" value="ECO:0007669"/>
    <property type="project" value="UniProtKB-KW"/>
</dbReference>
<accession>A0A1M7ZV17</accession>
<dbReference type="InterPro" id="IPR036163">
    <property type="entry name" value="HMA_dom_sf"/>
</dbReference>
<dbReference type="PROSITE" id="PS50846">
    <property type="entry name" value="HMA_2"/>
    <property type="match status" value="1"/>
</dbReference>
<dbReference type="AlphaFoldDB" id="A0A1M7ZV17"/>
<evidence type="ECO:0000256" key="1">
    <source>
        <dbReference type="ARBA" id="ARBA00022723"/>
    </source>
</evidence>
<dbReference type="Pfam" id="PF00403">
    <property type="entry name" value="HMA"/>
    <property type="match status" value="1"/>
</dbReference>
<dbReference type="EMBL" id="FRYK01000001">
    <property type="protein sequence ID" value="SHO72718.1"/>
    <property type="molecule type" value="Genomic_DNA"/>
</dbReference>
<evidence type="ECO:0000313" key="3">
    <source>
        <dbReference type="EMBL" id="SHO72718.1"/>
    </source>
</evidence>
<sequence>MKNLKNIGLSFLMIIALSSCKKEATELAVEETKKEIVSEADLAKMQTASFTIDGMTCAMGCAKTIENKLASQAGVGQAVVDFETKIATVKFDSEKQSLESLTKTIEAVAGGDSYKVTDSKKM</sequence>
<dbReference type="Gene3D" id="3.30.70.100">
    <property type="match status" value="1"/>
</dbReference>
<reference evidence="4" key="1">
    <citation type="submission" date="2016-12" db="EMBL/GenBank/DDBJ databases">
        <authorList>
            <person name="Varghese N."/>
            <person name="Submissions S."/>
        </authorList>
    </citation>
    <scope>NUCLEOTIDE SEQUENCE [LARGE SCALE GENOMIC DNA]</scope>
    <source>
        <strain evidence="4">DSM 18830</strain>
    </source>
</reference>
<gene>
    <name evidence="3" type="ORF">SAMN05443547_1056</name>
</gene>
<evidence type="ECO:0000313" key="4">
    <source>
        <dbReference type="Proteomes" id="UP000184611"/>
    </source>
</evidence>
<proteinExistence type="predicted"/>
<protein>
    <submittedName>
        <fullName evidence="3">Cu+-exporting ATPase</fullName>
    </submittedName>
</protein>
<keyword evidence="1" id="KW-0479">Metal-binding</keyword>
<dbReference type="FunFam" id="3.30.70.100:FF:000001">
    <property type="entry name" value="ATPase copper transporting beta"/>
    <property type="match status" value="1"/>
</dbReference>
<dbReference type="PROSITE" id="PS51257">
    <property type="entry name" value="PROKAR_LIPOPROTEIN"/>
    <property type="match status" value="1"/>
</dbReference>
<dbReference type="OrthoDB" id="1178902at2"/>
<dbReference type="STRING" id="416016.SAMN05443547_1056"/>
<dbReference type="SUPFAM" id="SSF55008">
    <property type="entry name" value="HMA, heavy metal-associated domain"/>
    <property type="match status" value="1"/>
</dbReference>
<dbReference type="RefSeq" id="WP_073582059.1">
    <property type="nucleotide sequence ID" value="NZ_CBCSEA010000002.1"/>
</dbReference>
<evidence type="ECO:0000259" key="2">
    <source>
        <dbReference type="PROSITE" id="PS50846"/>
    </source>
</evidence>